<feature type="non-terminal residue" evidence="2">
    <location>
        <position position="326"/>
    </location>
</feature>
<dbReference type="AlphaFoldDB" id="A0A9P8GG49"/>
<organism evidence="2 3">
    <name type="scientific">Aureobasidium melanogenum</name>
    <name type="common">Aureobasidium pullulans var. melanogenum</name>
    <dbReference type="NCBI Taxonomy" id="46634"/>
    <lineage>
        <taxon>Eukaryota</taxon>
        <taxon>Fungi</taxon>
        <taxon>Dikarya</taxon>
        <taxon>Ascomycota</taxon>
        <taxon>Pezizomycotina</taxon>
        <taxon>Dothideomycetes</taxon>
        <taxon>Dothideomycetidae</taxon>
        <taxon>Dothideales</taxon>
        <taxon>Saccotheciaceae</taxon>
        <taxon>Aureobasidium</taxon>
    </lineage>
</organism>
<proteinExistence type="predicted"/>
<comment type="caution">
    <text evidence="2">The sequence shown here is derived from an EMBL/GenBank/DDBJ whole genome shotgun (WGS) entry which is preliminary data.</text>
</comment>
<gene>
    <name evidence="2" type="ORF">KCV03_g5292</name>
</gene>
<feature type="compositionally biased region" description="Low complexity" evidence="1">
    <location>
        <begin position="1"/>
        <end position="41"/>
    </location>
</feature>
<evidence type="ECO:0000313" key="2">
    <source>
        <dbReference type="EMBL" id="KAH0220988.1"/>
    </source>
</evidence>
<name>A0A9P8GG49_AURME</name>
<reference evidence="2" key="2">
    <citation type="submission" date="2021-08" db="EMBL/GenBank/DDBJ databases">
        <authorList>
            <person name="Gostincar C."/>
            <person name="Sun X."/>
            <person name="Song Z."/>
            <person name="Gunde-Cimerman N."/>
        </authorList>
    </citation>
    <scope>NUCLEOTIDE SEQUENCE</scope>
    <source>
        <strain evidence="2">EXF-8016</strain>
    </source>
</reference>
<feature type="region of interest" description="Disordered" evidence="1">
    <location>
        <begin position="1"/>
        <end position="44"/>
    </location>
</feature>
<accession>A0A9P8GG49</accession>
<dbReference type="EMBL" id="JAHFYH010000035">
    <property type="protein sequence ID" value="KAH0220988.1"/>
    <property type="molecule type" value="Genomic_DNA"/>
</dbReference>
<protein>
    <submittedName>
        <fullName evidence="2">Uncharacterized protein</fullName>
    </submittedName>
</protein>
<reference evidence="2" key="1">
    <citation type="journal article" date="2021" name="J Fungi (Basel)">
        <title>Virulence traits and population genomics of the black yeast Aureobasidium melanogenum.</title>
        <authorList>
            <person name="Cernosa A."/>
            <person name="Sun X."/>
            <person name="Gostincar C."/>
            <person name="Fang C."/>
            <person name="Gunde-Cimerman N."/>
            <person name="Song Z."/>
        </authorList>
    </citation>
    <scope>NUCLEOTIDE SEQUENCE</scope>
    <source>
        <strain evidence="2">EXF-8016</strain>
    </source>
</reference>
<evidence type="ECO:0000313" key="3">
    <source>
        <dbReference type="Proteomes" id="UP000767238"/>
    </source>
</evidence>
<dbReference type="OrthoDB" id="3887579at2759"/>
<evidence type="ECO:0000256" key="1">
    <source>
        <dbReference type="SAM" id="MobiDB-lite"/>
    </source>
</evidence>
<sequence length="326" mass="36848">MTSEMSRSIISSHSRTTTNSSSQHSSSLSSSKPPSARSHGSATGSLSTIASEPFIHADALDTTIQWIPSYYLDDPEQHDSTIRAPRRNALVRLTPTSSIFSSKTNLLPQGLMHLIRTSKIEQSLKDMLLAMVRMIVHVSRQLFPSSHILRRDVARDIENIAHDICDFLDLVLEKLEQRFDAASSAKDQLSDYRMPTEIALEEVTRWIDIIDGLHKPNHVEAKVFHRMATLYDDFVYLPFLELHRQEPEHNMYLLLDTFLDAVFIRLRAIVADAASADELVHEVEKTLDAAAMAHADKIPKRHMPSQSLPVVQSPRILGLRQRENTL</sequence>
<dbReference type="Proteomes" id="UP000767238">
    <property type="component" value="Unassembled WGS sequence"/>
</dbReference>